<dbReference type="AlphaFoldDB" id="A0A518CNE1"/>
<sequence length="284" mass="32290">MGNRSSRIVDCKGEPTIKTLCLFCQSDKPFTAEHVIPESLGNDDLVLTGNVCTDCNNHFSKLEALVLQKTSLAFWRAYLGIKTKRGKLPSVNLSQPNREKGVFPSTHPAHDDKIGFTAHEDGSSSVEIDDLRIVNEILDDRRTNFRFVMTPKLLFVFGRFLCKVGIELLCISDQDVARSDQFQRARRFARYGDLGSLWPIFHFTKGQPGDFRKVRVDADGLIKDVDYYGYSLLEVAQRYTLAHLRVGTDNWVVCLNDPFPTPEIRTAFPEYDLQCIWYSPEEVG</sequence>
<organism evidence="2 3">
    <name type="scientific">Polystyrenella longa</name>
    <dbReference type="NCBI Taxonomy" id="2528007"/>
    <lineage>
        <taxon>Bacteria</taxon>
        <taxon>Pseudomonadati</taxon>
        <taxon>Planctomycetota</taxon>
        <taxon>Planctomycetia</taxon>
        <taxon>Planctomycetales</taxon>
        <taxon>Planctomycetaceae</taxon>
        <taxon>Polystyrenella</taxon>
    </lineage>
</organism>
<keyword evidence="3" id="KW-1185">Reference proteome</keyword>
<name>A0A518CNE1_9PLAN</name>
<proteinExistence type="predicted"/>
<dbReference type="OrthoDB" id="346241at2"/>
<evidence type="ECO:0000259" key="1">
    <source>
        <dbReference type="Pfam" id="PF14279"/>
    </source>
</evidence>
<gene>
    <name evidence="2" type="ORF">Pla110_24840</name>
</gene>
<evidence type="ECO:0000313" key="3">
    <source>
        <dbReference type="Proteomes" id="UP000317178"/>
    </source>
</evidence>
<dbReference type="EMBL" id="CP036281">
    <property type="protein sequence ID" value="QDU80751.1"/>
    <property type="molecule type" value="Genomic_DNA"/>
</dbReference>
<feature type="domain" description="HNH endonuclease 5" evidence="1">
    <location>
        <begin position="21"/>
        <end position="60"/>
    </location>
</feature>
<protein>
    <recommendedName>
        <fullName evidence="1">HNH endonuclease 5 domain-containing protein</fullName>
    </recommendedName>
</protein>
<dbReference type="Proteomes" id="UP000317178">
    <property type="component" value="Chromosome"/>
</dbReference>
<dbReference type="Pfam" id="PF14279">
    <property type="entry name" value="HNH_5"/>
    <property type="match status" value="1"/>
</dbReference>
<dbReference type="InterPro" id="IPR029471">
    <property type="entry name" value="HNH_5"/>
</dbReference>
<accession>A0A518CNE1</accession>
<evidence type="ECO:0000313" key="2">
    <source>
        <dbReference type="EMBL" id="QDU80751.1"/>
    </source>
</evidence>
<dbReference type="KEGG" id="plon:Pla110_24840"/>
<reference evidence="2 3" key="1">
    <citation type="submission" date="2019-02" db="EMBL/GenBank/DDBJ databases">
        <title>Deep-cultivation of Planctomycetes and their phenomic and genomic characterization uncovers novel biology.</title>
        <authorList>
            <person name="Wiegand S."/>
            <person name="Jogler M."/>
            <person name="Boedeker C."/>
            <person name="Pinto D."/>
            <person name="Vollmers J."/>
            <person name="Rivas-Marin E."/>
            <person name="Kohn T."/>
            <person name="Peeters S.H."/>
            <person name="Heuer A."/>
            <person name="Rast P."/>
            <person name="Oberbeckmann S."/>
            <person name="Bunk B."/>
            <person name="Jeske O."/>
            <person name="Meyerdierks A."/>
            <person name="Storesund J.E."/>
            <person name="Kallscheuer N."/>
            <person name="Luecker S."/>
            <person name="Lage O.M."/>
            <person name="Pohl T."/>
            <person name="Merkel B.J."/>
            <person name="Hornburger P."/>
            <person name="Mueller R.-W."/>
            <person name="Bruemmer F."/>
            <person name="Labrenz M."/>
            <person name="Spormann A.M."/>
            <person name="Op den Camp H."/>
            <person name="Overmann J."/>
            <person name="Amann R."/>
            <person name="Jetten M.S.M."/>
            <person name="Mascher T."/>
            <person name="Medema M.H."/>
            <person name="Devos D.P."/>
            <person name="Kaster A.-K."/>
            <person name="Ovreas L."/>
            <person name="Rohde M."/>
            <person name="Galperin M.Y."/>
            <person name="Jogler C."/>
        </authorList>
    </citation>
    <scope>NUCLEOTIDE SEQUENCE [LARGE SCALE GENOMIC DNA]</scope>
    <source>
        <strain evidence="2 3">Pla110</strain>
    </source>
</reference>